<sequence length="293" mass="32694">MKSLPRLAKTTSQRIVRNPQQAFAAIFVMFLTFFSLAGFILIFAGSNTLLSYFESRPQVTAFFKDDTKVEQIDDLKSSLNETGKISKLKYISKEEALAIYKERNKNEPILLEFVTADILPASLEVSATDVKDLSSIAEILKNEQSVEEVVFQKDIVDTLIAWTSTIRTAGAGLVIFLLVTSFFITLIVIGLNISIHKEEIEIMRLVGATKWYIRTPFIFEGVFYGVTSAILATTAVWGALLWFSPVLQKIFAGIPLFPVPTKIFFLLLAGEMLIGILIGITGAYIATRRYLKV</sequence>
<keyword evidence="7 11" id="KW-1133">Transmembrane helix</keyword>
<dbReference type="STRING" id="1802595.A2134_01990"/>
<evidence type="ECO:0000256" key="7">
    <source>
        <dbReference type="ARBA" id="ARBA00022989"/>
    </source>
</evidence>
<protein>
    <recommendedName>
        <fullName evidence="3 10">Cell division protein FtsX</fullName>
    </recommendedName>
</protein>
<feature type="transmembrane region" description="Helical" evidence="11">
    <location>
        <begin position="263"/>
        <end position="286"/>
    </location>
</feature>
<dbReference type="Gene3D" id="3.30.70.3040">
    <property type="match status" value="1"/>
</dbReference>
<dbReference type="GO" id="GO:0051301">
    <property type="term" value="P:cell division"/>
    <property type="evidence" value="ECO:0007669"/>
    <property type="project" value="UniProtKB-KW"/>
</dbReference>
<keyword evidence="5 10" id="KW-0132">Cell division</keyword>
<evidence type="ECO:0000259" key="12">
    <source>
        <dbReference type="Pfam" id="PF02687"/>
    </source>
</evidence>
<feature type="transmembrane region" description="Helical" evidence="11">
    <location>
        <begin position="173"/>
        <end position="196"/>
    </location>
</feature>
<name>A0A1G1WBN7_9BACT</name>
<evidence type="ECO:0000313" key="15">
    <source>
        <dbReference type="Proteomes" id="UP000178162"/>
    </source>
</evidence>
<evidence type="ECO:0000256" key="3">
    <source>
        <dbReference type="ARBA" id="ARBA00021907"/>
    </source>
</evidence>
<dbReference type="EMBL" id="MHCR01000024">
    <property type="protein sequence ID" value="OGY25093.1"/>
    <property type="molecule type" value="Genomic_DNA"/>
</dbReference>
<dbReference type="InterPro" id="IPR040690">
    <property type="entry name" value="FtsX_ECD"/>
</dbReference>
<gene>
    <name evidence="14" type="ORF">A2134_01990</name>
</gene>
<dbReference type="PIRSF" id="PIRSF003097">
    <property type="entry name" value="FtsX"/>
    <property type="match status" value="1"/>
</dbReference>
<keyword evidence="6 11" id="KW-0812">Transmembrane</keyword>
<dbReference type="Pfam" id="PF18075">
    <property type="entry name" value="FtsX_ECD"/>
    <property type="match status" value="1"/>
</dbReference>
<organism evidence="14 15">
    <name type="scientific">Candidatus Woykebacteria bacterium RBG_16_39_9b</name>
    <dbReference type="NCBI Taxonomy" id="1802595"/>
    <lineage>
        <taxon>Bacteria</taxon>
        <taxon>Candidatus Woykeibacteriota</taxon>
    </lineage>
</organism>
<evidence type="ECO:0000256" key="10">
    <source>
        <dbReference type="PIRNR" id="PIRNR003097"/>
    </source>
</evidence>
<feature type="transmembrane region" description="Helical" evidence="11">
    <location>
        <begin position="21"/>
        <end position="44"/>
    </location>
</feature>
<evidence type="ECO:0000259" key="13">
    <source>
        <dbReference type="Pfam" id="PF18075"/>
    </source>
</evidence>
<evidence type="ECO:0000256" key="2">
    <source>
        <dbReference type="ARBA" id="ARBA00007379"/>
    </source>
</evidence>
<evidence type="ECO:0000256" key="11">
    <source>
        <dbReference type="SAM" id="Phobius"/>
    </source>
</evidence>
<feature type="domain" description="ABC3 transporter permease C-terminal" evidence="12">
    <location>
        <begin position="173"/>
        <end position="291"/>
    </location>
</feature>
<dbReference type="Pfam" id="PF02687">
    <property type="entry name" value="FtsX"/>
    <property type="match status" value="1"/>
</dbReference>
<dbReference type="AlphaFoldDB" id="A0A1G1WBN7"/>
<reference evidence="14 15" key="1">
    <citation type="journal article" date="2016" name="Nat. Commun.">
        <title>Thousands of microbial genomes shed light on interconnected biogeochemical processes in an aquifer system.</title>
        <authorList>
            <person name="Anantharaman K."/>
            <person name="Brown C.T."/>
            <person name="Hug L.A."/>
            <person name="Sharon I."/>
            <person name="Castelle C.J."/>
            <person name="Probst A.J."/>
            <person name="Thomas B.C."/>
            <person name="Singh A."/>
            <person name="Wilkins M.J."/>
            <person name="Karaoz U."/>
            <person name="Brodie E.L."/>
            <person name="Williams K.H."/>
            <person name="Hubbard S.S."/>
            <person name="Banfield J.F."/>
        </authorList>
    </citation>
    <scope>NUCLEOTIDE SEQUENCE [LARGE SCALE GENOMIC DNA]</scope>
</reference>
<evidence type="ECO:0000256" key="5">
    <source>
        <dbReference type="ARBA" id="ARBA00022618"/>
    </source>
</evidence>
<dbReference type="InterPro" id="IPR003838">
    <property type="entry name" value="ABC3_permease_C"/>
</dbReference>
<dbReference type="Proteomes" id="UP000178162">
    <property type="component" value="Unassembled WGS sequence"/>
</dbReference>
<evidence type="ECO:0000256" key="1">
    <source>
        <dbReference type="ARBA" id="ARBA00004651"/>
    </source>
</evidence>
<feature type="domain" description="FtsX extracellular" evidence="13">
    <location>
        <begin position="58"/>
        <end position="149"/>
    </location>
</feature>
<keyword evidence="8 10" id="KW-0472">Membrane</keyword>
<proteinExistence type="inferred from homology"/>
<evidence type="ECO:0000313" key="14">
    <source>
        <dbReference type="EMBL" id="OGY25093.1"/>
    </source>
</evidence>
<evidence type="ECO:0000256" key="6">
    <source>
        <dbReference type="ARBA" id="ARBA00022692"/>
    </source>
</evidence>
<evidence type="ECO:0000256" key="4">
    <source>
        <dbReference type="ARBA" id="ARBA00022475"/>
    </source>
</evidence>
<dbReference type="PANTHER" id="PTHR47755">
    <property type="entry name" value="CELL DIVISION PROTEIN FTSX"/>
    <property type="match status" value="1"/>
</dbReference>
<feature type="transmembrane region" description="Helical" evidence="11">
    <location>
        <begin position="217"/>
        <end position="243"/>
    </location>
</feature>
<keyword evidence="9 10" id="KW-0131">Cell cycle</keyword>
<comment type="subcellular location">
    <subcellularLocation>
        <location evidence="1">Cell membrane</location>
        <topology evidence="1">Multi-pass membrane protein</topology>
    </subcellularLocation>
</comment>
<dbReference type="GO" id="GO:0005886">
    <property type="term" value="C:plasma membrane"/>
    <property type="evidence" value="ECO:0007669"/>
    <property type="project" value="UniProtKB-SubCell"/>
</dbReference>
<evidence type="ECO:0000256" key="8">
    <source>
        <dbReference type="ARBA" id="ARBA00023136"/>
    </source>
</evidence>
<accession>A0A1G1WBN7</accession>
<comment type="caution">
    <text evidence="14">The sequence shown here is derived from an EMBL/GenBank/DDBJ whole genome shotgun (WGS) entry which is preliminary data.</text>
</comment>
<comment type="similarity">
    <text evidence="2 10">Belongs to the ABC-4 integral membrane protein family. FtsX subfamily.</text>
</comment>
<keyword evidence="4 10" id="KW-1003">Cell membrane</keyword>
<evidence type="ECO:0000256" key="9">
    <source>
        <dbReference type="ARBA" id="ARBA00023306"/>
    </source>
</evidence>
<dbReference type="InterPro" id="IPR004513">
    <property type="entry name" value="FtsX"/>
</dbReference>
<dbReference type="PANTHER" id="PTHR47755:SF1">
    <property type="entry name" value="CELL DIVISION PROTEIN FTSX"/>
    <property type="match status" value="1"/>
</dbReference>